<gene>
    <name evidence="8" type="primary">thiG</name>
    <name evidence="10" type="ORF">CU103_04810</name>
</gene>
<dbReference type="GO" id="GO:0009229">
    <property type="term" value="P:thiamine diphosphate biosynthetic process"/>
    <property type="evidence" value="ECO:0007669"/>
    <property type="project" value="UniProtKB-UniRule"/>
</dbReference>
<dbReference type="UniPathway" id="UPA00060"/>
<sequence>MLRLYKTELSSRLLLGTAQYPSPAILADSIKASGTEIITVSLRREMAGRKSGDRFWSLVRSLGTHILPNTAGCHTLKEAVLTAQMARDVFATDWIKLEVIGNHDTLQPDVFALVEAARILSDDGFKVFPYTTDDLVVAERLLDVGCEVLMPWCAPIGSALGPLNLYALRSLRGHFPEVPMIIDAGLGRPSHAAMVMELGFDAVLLNTAVAKAADPVAMAGAFALATQAGRAAYRAGMLEPRDVAVPSTPVIGKAVFAQ</sequence>
<protein>
    <recommendedName>
        <fullName evidence="3 8">Thiazole synthase</fullName>
        <ecNumber evidence="3 8">2.8.1.10</ecNumber>
    </recommendedName>
</protein>
<accession>A0A2P7BHH7</accession>
<keyword evidence="5 8" id="KW-0784">Thiamine biosynthesis</keyword>
<evidence type="ECO:0000256" key="2">
    <source>
        <dbReference type="ARBA" id="ARBA00004948"/>
    </source>
</evidence>
<keyword evidence="11" id="KW-1185">Reference proteome</keyword>
<evidence type="ECO:0000256" key="4">
    <source>
        <dbReference type="ARBA" id="ARBA00022679"/>
    </source>
</evidence>
<feature type="active site" description="Schiff-base intermediate with DXP" evidence="8">
    <location>
        <position position="96"/>
    </location>
</feature>
<dbReference type="Proteomes" id="UP000241764">
    <property type="component" value="Unassembled WGS sequence"/>
</dbReference>
<comment type="similarity">
    <text evidence="8">Belongs to the ThiG family.</text>
</comment>
<dbReference type="PANTHER" id="PTHR34266:SF2">
    <property type="entry name" value="THIAZOLE SYNTHASE"/>
    <property type="match status" value="1"/>
</dbReference>
<comment type="pathway">
    <text evidence="2 8">Cofactor biosynthesis; thiamine diphosphate biosynthesis.</text>
</comment>
<evidence type="ECO:0000256" key="8">
    <source>
        <dbReference type="HAMAP-Rule" id="MF_00443"/>
    </source>
</evidence>
<evidence type="ECO:0000256" key="7">
    <source>
        <dbReference type="ARBA" id="ARBA00049897"/>
    </source>
</evidence>
<dbReference type="EMBL" id="PGGM01000002">
    <property type="protein sequence ID" value="PSH65936.1"/>
    <property type="molecule type" value="Genomic_DNA"/>
</dbReference>
<reference evidence="11" key="1">
    <citation type="submission" date="2017-11" db="EMBL/GenBank/DDBJ databases">
        <authorList>
            <person name="Kuznetsova I."/>
            <person name="Sazanova A."/>
            <person name="Chirak E."/>
            <person name="Safronova V."/>
            <person name="Willems A."/>
        </authorList>
    </citation>
    <scope>NUCLEOTIDE SEQUENCE [LARGE SCALE GENOMIC DNA]</scope>
    <source>
        <strain evidence="11">CCBAU 03422</strain>
    </source>
</reference>
<keyword evidence="6 8" id="KW-0704">Schiff base</keyword>
<dbReference type="OrthoDB" id="9805935at2"/>
<evidence type="ECO:0000256" key="3">
    <source>
        <dbReference type="ARBA" id="ARBA00011960"/>
    </source>
</evidence>
<comment type="subcellular location">
    <subcellularLocation>
        <location evidence="8">Cytoplasm</location>
    </subcellularLocation>
</comment>
<keyword evidence="8" id="KW-0963">Cytoplasm</keyword>
<evidence type="ECO:0000313" key="10">
    <source>
        <dbReference type="EMBL" id="PSH65936.1"/>
    </source>
</evidence>
<evidence type="ECO:0000259" key="9">
    <source>
        <dbReference type="Pfam" id="PF05690"/>
    </source>
</evidence>
<dbReference type="EC" id="2.8.1.10" evidence="3 8"/>
<dbReference type="CDD" id="cd04728">
    <property type="entry name" value="ThiG"/>
    <property type="match status" value="1"/>
</dbReference>
<dbReference type="GO" id="GO:0005737">
    <property type="term" value="C:cytoplasm"/>
    <property type="evidence" value="ECO:0007669"/>
    <property type="project" value="UniProtKB-SubCell"/>
</dbReference>
<dbReference type="RefSeq" id="WP_106662804.1">
    <property type="nucleotide sequence ID" value="NZ_PGGM01000002.1"/>
</dbReference>
<evidence type="ECO:0000256" key="5">
    <source>
        <dbReference type="ARBA" id="ARBA00022977"/>
    </source>
</evidence>
<comment type="subunit">
    <text evidence="8">Homotetramer. Forms heterodimers with either ThiH or ThiS.</text>
</comment>
<dbReference type="InterPro" id="IPR008867">
    <property type="entry name" value="ThiG"/>
</dbReference>
<dbReference type="GO" id="GO:1990107">
    <property type="term" value="F:thiazole synthase activity"/>
    <property type="evidence" value="ECO:0007669"/>
    <property type="project" value="UniProtKB-EC"/>
</dbReference>
<comment type="function">
    <text evidence="1 8">Catalyzes the rearrangement of 1-deoxy-D-xylulose 5-phosphate (DXP) to produce the thiazole phosphate moiety of thiamine. Sulfur is provided by the thiocarboxylate moiety of the carrier protein ThiS. In vitro, sulfur can be provided by H(2)S.</text>
</comment>
<dbReference type="AlphaFoldDB" id="A0A2P7BHH7"/>
<comment type="caution">
    <text evidence="10">The sequence shown here is derived from an EMBL/GenBank/DDBJ whole genome shotgun (WGS) entry which is preliminary data.</text>
</comment>
<dbReference type="InterPro" id="IPR033983">
    <property type="entry name" value="Thiazole_synthase_ThiG"/>
</dbReference>
<feature type="binding site" evidence="8">
    <location>
        <begin position="184"/>
        <end position="185"/>
    </location>
    <ligand>
        <name>1-deoxy-D-xylulose 5-phosphate</name>
        <dbReference type="ChEBI" id="CHEBI:57792"/>
    </ligand>
</feature>
<feature type="binding site" evidence="8">
    <location>
        <begin position="206"/>
        <end position="207"/>
    </location>
    <ligand>
        <name>1-deoxy-D-xylulose 5-phosphate</name>
        <dbReference type="ChEBI" id="CHEBI:57792"/>
    </ligand>
</feature>
<proteinExistence type="inferred from homology"/>
<keyword evidence="4 8" id="KW-0808">Transferase</keyword>
<evidence type="ECO:0000313" key="11">
    <source>
        <dbReference type="Proteomes" id="UP000241764"/>
    </source>
</evidence>
<dbReference type="Pfam" id="PF05690">
    <property type="entry name" value="ThiG"/>
    <property type="match status" value="1"/>
</dbReference>
<evidence type="ECO:0000256" key="1">
    <source>
        <dbReference type="ARBA" id="ARBA00002834"/>
    </source>
</evidence>
<feature type="domain" description="Thiazole synthase ThiG" evidence="9">
    <location>
        <begin position="4"/>
        <end position="249"/>
    </location>
</feature>
<dbReference type="HAMAP" id="MF_00443">
    <property type="entry name" value="ThiG"/>
    <property type="match status" value="1"/>
</dbReference>
<organism evidence="10 11">
    <name type="scientific">Phyllobacterium sophorae</name>
    <dbReference type="NCBI Taxonomy" id="1520277"/>
    <lineage>
        <taxon>Bacteria</taxon>
        <taxon>Pseudomonadati</taxon>
        <taxon>Pseudomonadota</taxon>
        <taxon>Alphaproteobacteria</taxon>
        <taxon>Hyphomicrobiales</taxon>
        <taxon>Phyllobacteriaceae</taxon>
        <taxon>Phyllobacterium</taxon>
    </lineage>
</organism>
<dbReference type="InterPro" id="IPR013785">
    <property type="entry name" value="Aldolase_TIM"/>
</dbReference>
<dbReference type="Gene3D" id="3.20.20.70">
    <property type="entry name" value="Aldolase class I"/>
    <property type="match status" value="1"/>
</dbReference>
<dbReference type="SUPFAM" id="SSF110399">
    <property type="entry name" value="ThiG-like"/>
    <property type="match status" value="1"/>
</dbReference>
<name>A0A2P7BHH7_9HYPH</name>
<evidence type="ECO:0000256" key="6">
    <source>
        <dbReference type="ARBA" id="ARBA00023270"/>
    </source>
</evidence>
<dbReference type="PANTHER" id="PTHR34266">
    <property type="entry name" value="THIAZOLE SYNTHASE"/>
    <property type="match status" value="1"/>
</dbReference>
<comment type="catalytic activity">
    <reaction evidence="7 8">
        <text>[ThiS sulfur-carrier protein]-C-terminal-Gly-aminoethanethioate + 2-iminoacetate + 1-deoxy-D-xylulose 5-phosphate = [ThiS sulfur-carrier protein]-C-terminal Gly-Gly + 2-[(2R,5Z)-2-carboxy-4-methylthiazol-5(2H)-ylidene]ethyl phosphate + 2 H2O + H(+)</text>
        <dbReference type="Rhea" id="RHEA:26297"/>
        <dbReference type="Rhea" id="RHEA-COMP:12909"/>
        <dbReference type="Rhea" id="RHEA-COMP:19908"/>
        <dbReference type="ChEBI" id="CHEBI:15377"/>
        <dbReference type="ChEBI" id="CHEBI:15378"/>
        <dbReference type="ChEBI" id="CHEBI:57792"/>
        <dbReference type="ChEBI" id="CHEBI:62899"/>
        <dbReference type="ChEBI" id="CHEBI:77846"/>
        <dbReference type="ChEBI" id="CHEBI:90778"/>
        <dbReference type="ChEBI" id="CHEBI:232372"/>
        <dbReference type="EC" id="2.8.1.10"/>
    </reaction>
</comment>
<feature type="binding site" evidence="8">
    <location>
        <position position="157"/>
    </location>
    <ligand>
        <name>1-deoxy-D-xylulose 5-phosphate</name>
        <dbReference type="ChEBI" id="CHEBI:57792"/>
    </ligand>
</feature>